<dbReference type="InterPro" id="IPR003892">
    <property type="entry name" value="CUE"/>
</dbReference>
<reference evidence="3" key="2">
    <citation type="submission" date="2020-12" db="EMBL/GenBank/DDBJ databases">
        <authorList>
            <person name="Kanost M."/>
        </authorList>
    </citation>
    <scope>NUCLEOTIDE SEQUENCE</scope>
</reference>
<dbReference type="Proteomes" id="UP000791440">
    <property type="component" value="Unassembled WGS sequence"/>
</dbReference>
<keyword evidence="4" id="KW-1185">Reference proteome</keyword>
<feature type="compositionally biased region" description="Low complexity" evidence="1">
    <location>
        <begin position="56"/>
        <end position="85"/>
    </location>
</feature>
<organism evidence="3 4">
    <name type="scientific">Manduca sexta</name>
    <name type="common">Tobacco hawkmoth</name>
    <name type="synonym">Tobacco hornworm</name>
    <dbReference type="NCBI Taxonomy" id="7130"/>
    <lineage>
        <taxon>Eukaryota</taxon>
        <taxon>Metazoa</taxon>
        <taxon>Ecdysozoa</taxon>
        <taxon>Arthropoda</taxon>
        <taxon>Hexapoda</taxon>
        <taxon>Insecta</taxon>
        <taxon>Pterygota</taxon>
        <taxon>Neoptera</taxon>
        <taxon>Endopterygota</taxon>
        <taxon>Lepidoptera</taxon>
        <taxon>Glossata</taxon>
        <taxon>Ditrysia</taxon>
        <taxon>Bombycoidea</taxon>
        <taxon>Sphingidae</taxon>
        <taxon>Sphinginae</taxon>
        <taxon>Sphingini</taxon>
        <taxon>Manduca</taxon>
    </lineage>
</organism>
<evidence type="ECO:0000256" key="1">
    <source>
        <dbReference type="SAM" id="MobiDB-lite"/>
    </source>
</evidence>
<dbReference type="EMBL" id="JH668694">
    <property type="protein sequence ID" value="KAG6460752.1"/>
    <property type="molecule type" value="Genomic_DNA"/>
</dbReference>
<comment type="caution">
    <text evidence="3">The sequence shown here is derived from an EMBL/GenBank/DDBJ whole genome shotgun (WGS) entry which is preliminary data.</text>
</comment>
<gene>
    <name evidence="3" type="ORF">O3G_MSEX012203</name>
</gene>
<proteinExistence type="predicted"/>
<dbReference type="GO" id="GO:0043130">
    <property type="term" value="F:ubiquitin binding"/>
    <property type="evidence" value="ECO:0007669"/>
    <property type="project" value="InterPro"/>
</dbReference>
<protein>
    <recommendedName>
        <fullName evidence="2">CUE domain-containing protein</fullName>
    </recommendedName>
</protein>
<feature type="domain" description="CUE" evidence="2">
    <location>
        <begin position="1"/>
        <end position="32"/>
    </location>
</feature>
<evidence type="ECO:0000313" key="4">
    <source>
        <dbReference type="Proteomes" id="UP000791440"/>
    </source>
</evidence>
<sequence>MFPQYSLSVLAADLTLTRSADLTLENILEGRLQPNTTDLPAEPTGTADRPVEETARPSPSRATASASSASIAGTSSATDTNTSTRSRSDDDK</sequence>
<reference evidence="3" key="1">
    <citation type="journal article" date="2016" name="Insect Biochem. Mol. Biol.">
        <title>Multifaceted biological insights from a draft genome sequence of the tobacco hornworm moth, Manduca sexta.</title>
        <authorList>
            <person name="Kanost M.R."/>
            <person name="Arrese E.L."/>
            <person name="Cao X."/>
            <person name="Chen Y.R."/>
            <person name="Chellapilla S."/>
            <person name="Goldsmith M.R."/>
            <person name="Grosse-Wilde E."/>
            <person name="Heckel D.G."/>
            <person name="Herndon N."/>
            <person name="Jiang H."/>
            <person name="Papanicolaou A."/>
            <person name="Qu J."/>
            <person name="Soulages J.L."/>
            <person name="Vogel H."/>
            <person name="Walters J."/>
            <person name="Waterhouse R.M."/>
            <person name="Ahn S.J."/>
            <person name="Almeida F.C."/>
            <person name="An C."/>
            <person name="Aqrawi P."/>
            <person name="Bretschneider A."/>
            <person name="Bryant W.B."/>
            <person name="Bucks S."/>
            <person name="Chao H."/>
            <person name="Chevignon G."/>
            <person name="Christen J.M."/>
            <person name="Clarke D.F."/>
            <person name="Dittmer N.T."/>
            <person name="Ferguson L.C.F."/>
            <person name="Garavelou S."/>
            <person name="Gordon K.H.J."/>
            <person name="Gunaratna R.T."/>
            <person name="Han Y."/>
            <person name="Hauser F."/>
            <person name="He Y."/>
            <person name="Heidel-Fischer H."/>
            <person name="Hirsh A."/>
            <person name="Hu Y."/>
            <person name="Jiang H."/>
            <person name="Kalra D."/>
            <person name="Klinner C."/>
            <person name="Konig C."/>
            <person name="Kovar C."/>
            <person name="Kroll A.R."/>
            <person name="Kuwar S.S."/>
            <person name="Lee S.L."/>
            <person name="Lehman R."/>
            <person name="Li K."/>
            <person name="Li Z."/>
            <person name="Liang H."/>
            <person name="Lovelace S."/>
            <person name="Lu Z."/>
            <person name="Mansfield J.H."/>
            <person name="McCulloch K.J."/>
            <person name="Mathew T."/>
            <person name="Morton B."/>
            <person name="Muzny D.M."/>
            <person name="Neunemann D."/>
            <person name="Ongeri F."/>
            <person name="Pauchet Y."/>
            <person name="Pu L.L."/>
            <person name="Pyrousis I."/>
            <person name="Rao X.J."/>
            <person name="Redding A."/>
            <person name="Roesel C."/>
            <person name="Sanchez-Gracia A."/>
            <person name="Schaack S."/>
            <person name="Shukla A."/>
            <person name="Tetreau G."/>
            <person name="Wang Y."/>
            <person name="Xiong G.H."/>
            <person name="Traut W."/>
            <person name="Walsh T.K."/>
            <person name="Worley K.C."/>
            <person name="Wu D."/>
            <person name="Wu W."/>
            <person name="Wu Y.Q."/>
            <person name="Zhang X."/>
            <person name="Zou Z."/>
            <person name="Zucker H."/>
            <person name="Briscoe A.D."/>
            <person name="Burmester T."/>
            <person name="Clem R.J."/>
            <person name="Feyereisen R."/>
            <person name="Grimmelikhuijzen C.J.P."/>
            <person name="Hamodrakas S.J."/>
            <person name="Hansson B.S."/>
            <person name="Huguet E."/>
            <person name="Jermiin L.S."/>
            <person name="Lan Q."/>
            <person name="Lehman H.K."/>
            <person name="Lorenzen M."/>
            <person name="Merzendorfer H."/>
            <person name="Michalopoulos I."/>
            <person name="Morton D.B."/>
            <person name="Muthukrishnan S."/>
            <person name="Oakeshott J.G."/>
            <person name="Palmer W."/>
            <person name="Park Y."/>
            <person name="Passarelli A.L."/>
            <person name="Rozas J."/>
            <person name="Schwartz L.M."/>
            <person name="Smith W."/>
            <person name="Southgate A."/>
            <person name="Vilcinskas A."/>
            <person name="Vogt R."/>
            <person name="Wang P."/>
            <person name="Werren J."/>
            <person name="Yu X.Q."/>
            <person name="Zhou J.J."/>
            <person name="Brown S.J."/>
            <person name="Scherer S.E."/>
            <person name="Richards S."/>
            <person name="Blissard G.W."/>
        </authorList>
    </citation>
    <scope>NUCLEOTIDE SEQUENCE</scope>
</reference>
<dbReference type="PROSITE" id="PS51140">
    <property type="entry name" value="CUE"/>
    <property type="match status" value="1"/>
</dbReference>
<evidence type="ECO:0000313" key="3">
    <source>
        <dbReference type="EMBL" id="KAG6460752.1"/>
    </source>
</evidence>
<dbReference type="AlphaFoldDB" id="A0A921ZMJ7"/>
<feature type="region of interest" description="Disordered" evidence="1">
    <location>
        <begin position="28"/>
        <end position="92"/>
    </location>
</feature>
<evidence type="ECO:0000259" key="2">
    <source>
        <dbReference type="PROSITE" id="PS51140"/>
    </source>
</evidence>
<accession>A0A921ZMJ7</accession>
<name>A0A921ZMJ7_MANSE</name>